<dbReference type="RefSeq" id="WP_211326227.1">
    <property type="nucleotide sequence ID" value="NZ_BIFX01000001.1"/>
</dbReference>
<reference evidence="1 2" key="1">
    <citation type="submission" date="2018-06" db="EMBL/GenBank/DDBJ databases">
        <title>Genomic Encyclopedia of Archaeal and Bacterial Type Strains, Phase II (KMG-II): from individual species to whole genera.</title>
        <authorList>
            <person name="Goeker M."/>
        </authorList>
    </citation>
    <scope>NUCLEOTIDE SEQUENCE [LARGE SCALE GENOMIC DNA]</scope>
    <source>
        <strain evidence="1 2">ATCC BAA-1881</strain>
    </source>
</reference>
<dbReference type="Proteomes" id="UP000248806">
    <property type="component" value="Unassembled WGS sequence"/>
</dbReference>
<comment type="caution">
    <text evidence="1">The sequence shown here is derived from an EMBL/GenBank/DDBJ whole genome shotgun (WGS) entry which is preliminary data.</text>
</comment>
<dbReference type="Pfam" id="PF12694">
    <property type="entry name" value="cpYpsA"/>
    <property type="match status" value="1"/>
</dbReference>
<dbReference type="AlphaFoldDB" id="A0A326U630"/>
<protein>
    <submittedName>
        <fullName evidence="1">Putative molybdenum carrier protein</fullName>
    </submittedName>
</protein>
<keyword evidence="2" id="KW-1185">Reference proteome</keyword>
<dbReference type="SUPFAM" id="SSF102405">
    <property type="entry name" value="MCP/YpsA-like"/>
    <property type="match status" value="1"/>
</dbReference>
<dbReference type="EMBL" id="QKUF01000012">
    <property type="protein sequence ID" value="PZW27428.1"/>
    <property type="molecule type" value="Genomic_DNA"/>
</dbReference>
<accession>A0A326U630</accession>
<proteinExistence type="predicted"/>
<name>A0A326U630_THEHA</name>
<evidence type="ECO:0000313" key="2">
    <source>
        <dbReference type="Proteomes" id="UP000248806"/>
    </source>
</evidence>
<evidence type="ECO:0000313" key="1">
    <source>
        <dbReference type="EMBL" id="PZW27428.1"/>
    </source>
</evidence>
<organism evidence="1 2">
    <name type="scientific">Thermosporothrix hazakensis</name>
    <dbReference type="NCBI Taxonomy" id="644383"/>
    <lineage>
        <taxon>Bacteria</taxon>
        <taxon>Bacillati</taxon>
        <taxon>Chloroflexota</taxon>
        <taxon>Ktedonobacteria</taxon>
        <taxon>Ktedonobacterales</taxon>
        <taxon>Thermosporotrichaceae</taxon>
        <taxon>Thermosporothrix</taxon>
    </lineage>
</organism>
<sequence length="159" mass="17882">MVFWTVTYIVSGGQTGADRAALDWAMAHHIPYGGWCPAGRLAEDGPLDARYELQETPTSSYAQRTEWNVRDSDGTVLFSLSPHLTGGTLLTLRLARKYRRPYLHLYQTERQQNPATRLLAFLQTYNIQRLNVAGPRASTEPAIGAFVQQVLECAYQLTH</sequence>
<gene>
    <name evidence="1" type="ORF">EI42_03514</name>
</gene>
<dbReference type="InterPro" id="IPR024755">
    <property type="entry name" value="cpYpsA"/>
</dbReference>
<dbReference type="Gene3D" id="3.40.50.450">
    <property type="match status" value="1"/>
</dbReference>